<evidence type="ECO:0000256" key="1">
    <source>
        <dbReference type="SAM" id="SignalP"/>
    </source>
</evidence>
<dbReference type="OrthoDB" id="4301468at2759"/>
<dbReference type="Proteomes" id="UP000326198">
    <property type="component" value="Unassembled WGS sequence"/>
</dbReference>
<feature type="chain" id="PRO_5024995291" evidence="1">
    <location>
        <begin position="22"/>
        <end position="189"/>
    </location>
</feature>
<gene>
    <name evidence="2" type="ORF">BDV26DRAFT_288504</name>
</gene>
<sequence length="189" mass="20402">MKFSVSSALMVTAAFSAVGHAAPPTIPEACYKIPEALGLKPLKVIEQFTTQVCDKANCTATINEHGQFFYETILPQAIQEFNPKLGVSADEQALFNQTSSQVVDALKKSCAAEGDKPLCYNIGGQLSYLGCALQAALPILEGKAEQIFSTAQITDERCQKITQLLSDEALWSQTIPGYVDQFATMCKAN</sequence>
<accession>A0A5N7BL60</accession>
<dbReference type="EMBL" id="ML736162">
    <property type="protein sequence ID" value="KAE8382468.1"/>
    <property type="molecule type" value="Genomic_DNA"/>
</dbReference>
<evidence type="ECO:0000313" key="2">
    <source>
        <dbReference type="EMBL" id="KAE8382468.1"/>
    </source>
</evidence>
<keyword evidence="3" id="KW-1185">Reference proteome</keyword>
<organism evidence="2 3">
    <name type="scientific">Aspergillus bertholletiae</name>
    <dbReference type="NCBI Taxonomy" id="1226010"/>
    <lineage>
        <taxon>Eukaryota</taxon>
        <taxon>Fungi</taxon>
        <taxon>Dikarya</taxon>
        <taxon>Ascomycota</taxon>
        <taxon>Pezizomycotina</taxon>
        <taxon>Eurotiomycetes</taxon>
        <taxon>Eurotiomycetidae</taxon>
        <taxon>Eurotiales</taxon>
        <taxon>Aspergillaceae</taxon>
        <taxon>Aspergillus</taxon>
        <taxon>Aspergillus subgen. Circumdati</taxon>
    </lineage>
</organism>
<proteinExistence type="predicted"/>
<keyword evidence="1" id="KW-0732">Signal</keyword>
<dbReference type="AlphaFoldDB" id="A0A5N7BL60"/>
<feature type="signal peptide" evidence="1">
    <location>
        <begin position="1"/>
        <end position="21"/>
    </location>
</feature>
<protein>
    <submittedName>
        <fullName evidence="2">Uncharacterized protein</fullName>
    </submittedName>
</protein>
<name>A0A5N7BL60_9EURO</name>
<evidence type="ECO:0000313" key="3">
    <source>
        <dbReference type="Proteomes" id="UP000326198"/>
    </source>
</evidence>
<reference evidence="2 3" key="1">
    <citation type="submission" date="2019-04" db="EMBL/GenBank/DDBJ databases">
        <title>Friends and foes A comparative genomics studyof 23 Aspergillus species from section Flavi.</title>
        <authorList>
            <consortium name="DOE Joint Genome Institute"/>
            <person name="Kjaerbolling I."/>
            <person name="Vesth T."/>
            <person name="Frisvad J.C."/>
            <person name="Nybo J.L."/>
            <person name="Theobald S."/>
            <person name="Kildgaard S."/>
            <person name="Isbrandt T."/>
            <person name="Kuo A."/>
            <person name="Sato A."/>
            <person name="Lyhne E.K."/>
            <person name="Kogle M.E."/>
            <person name="Wiebenga A."/>
            <person name="Kun R.S."/>
            <person name="Lubbers R.J."/>
            <person name="Makela M.R."/>
            <person name="Barry K."/>
            <person name="Chovatia M."/>
            <person name="Clum A."/>
            <person name="Daum C."/>
            <person name="Haridas S."/>
            <person name="He G."/>
            <person name="LaButti K."/>
            <person name="Lipzen A."/>
            <person name="Mondo S."/>
            <person name="Riley R."/>
            <person name="Salamov A."/>
            <person name="Simmons B.A."/>
            <person name="Magnuson J.K."/>
            <person name="Henrissat B."/>
            <person name="Mortensen U.H."/>
            <person name="Larsen T.O."/>
            <person name="Devries R.P."/>
            <person name="Grigoriev I.V."/>
            <person name="Machida M."/>
            <person name="Baker S.E."/>
            <person name="Andersen M.R."/>
        </authorList>
    </citation>
    <scope>NUCLEOTIDE SEQUENCE [LARGE SCALE GENOMIC DNA]</scope>
    <source>
        <strain evidence="2 3">IBT 29228</strain>
    </source>
</reference>